<feature type="domain" description="dATP/dGTP diphosphohydrolase N-terminal" evidence="1">
    <location>
        <begin position="4"/>
        <end position="92"/>
    </location>
</feature>
<reference evidence="2" key="1">
    <citation type="journal article" date="2021" name="Proc. Natl. Acad. Sci. U.S.A.">
        <title>A Catalog of Tens of Thousands of Viruses from Human Metagenomes Reveals Hidden Associations with Chronic Diseases.</title>
        <authorList>
            <person name="Tisza M.J."/>
            <person name="Buck C.B."/>
        </authorList>
    </citation>
    <scope>NUCLEOTIDE SEQUENCE</scope>
    <source>
        <strain evidence="2">CtRkj24</strain>
    </source>
</reference>
<protein>
    <recommendedName>
        <fullName evidence="1">dATP/dGTP diphosphohydrolase N-terminal domain-containing protein</fullName>
    </recommendedName>
</protein>
<dbReference type="InterPro" id="IPR044038">
    <property type="entry name" value="dATP/dGTP_diPOhydrolase_N"/>
</dbReference>
<dbReference type="EMBL" id="BK014671">
    <property type="protein sequence ID" value="DAD67176.1"/>
    <property type="molecule type" value="Genomic_DNA"/>
</dbReference>
<proteinExistence type="predicted"/>
<evidence type="ECO:0000313" key="2">
    <source>
        <dbReference type="EMBL" id="DAD67176.1"/>
    </source>
</evidence>
<name>A0A8S5LB74_9CAUD</name>
<sequence length="109" mass="12707">MEEQKYPQDEEQNEYRYISASWLDEIAKGLTKGAAKHPGETWRAIPSDEHLSRAMRHINLYRMGDRTEPHIINASMRLMMAFCTAKNEEVMDTLGLSYEKEVKRDEADT</sequence>
<dbReference type="Pfam" id="PF18909">
    <property type="entry name" value="dGTP_diPhyd_N"/>
    <property type="match status" value="1"/>
</dbReference>
<accession>A0A8S5LB74</accession>
<evidence type="ECO:0000259" key="1">
    <source>
        <dbReference type="Pfam" id="PF18909"/>
    </source>
</evidence>
<organism evidence="2">
    <name type="scientific">Podoviridae sp. ctRkj24</name>
    <dbReference type="NCBI Taxonomy" id="2823559"/>
    <lineage>
        <taxon>Viruses</taxon>
        <taxon>Duplodnaviria</taxon>
        <taxon>Heunggongvirae</taxon>
        <taxon>Uroviricota</taxon>
        <taxon>Caudoviricetes</taxon>
    </lineage>
</organism>